<feature type="transmembrane region" description="Helical" evidence="1">
    <location>
        <begin position="16"/>
        <end position="35"/>
    </location>
</feature>
<keyword evidence="1" id="KW-1133">Transmembrane helix</keyword>
<name>A0A3N7IUF3_9BURK</name>
<organism evidence="2 3">
    <name type="scientific">Piscinibacter terrae</name>
    <dbReference type="NCBI Taxonomy" id="2496871"/>
    <lineage>
        <taxon>Bacteria</taxon>
        <taxon>Pseudomonadati</taxon>
        <taxon>Pseudomonadota</taxon>
        <taxon>Betaproteobacteria</taxon>
        <taxon>Burkholderiales</taxon>
        <taxon>Sphaerotilaceae</taxon>
        <taxon>Piscinibacter</taxon>
    </lineage>
</organism>
<keyword evidence="1" id="KW-0812">Transmembrane</keyword>
<dbReference type="EMBL" id="QUSW01000007">
    <property type="protein sequence ID" value="RQP22462.1"/>
    <property type="molecule type" value="Genomic_DNA"/>
</dbReference>
<evidence type="ECO:0000313" key="2">
    <source>
        <dbReference type="EMBL" id="RQP22462.1"/>
    </source>
</evidence>
<proteinExistence type="predicted"/>
<feature type="transmembrane region" description="Helical" evidence="1">
    <location>
        <begin position="93"/>
        <end position="112"/>
    </location>
</feature>
<dbReference type="Proteomes" id="UP000267464">
    <property type="component" value="Unassembled WGS sequence"/>
</dbReference>
<keyword evidence="1" id="KW-0472">Membrane</keyword>
<sequence length="120" mass="13565">MHPIIQKTFGGLAPSYYFRHFVFGLIFPAMFFFAMSRSPNPQPLAAYVILVVNTLLYPYARFVYEGVVGFFMGDTVLIVNLFLMLFVKVMTMAVCWGGALFIAPIGLLYLFIHHSRAARG</sequence>
<keyword evidence="3" id="KW-1185">Reference proteome</keyword>
<reference evidence="2 3" key="2">
    <citation type="submission" date="2018-12" db="EMBL/GenBank/DDBJ databases">
        <title>Rhizobacter gummiphilus sp. nov., a rubber-degrading bacterium isolated from the soil of a botanical garden in Japan.</title>
        <authorList>
            <person name="Shunsuke S.S."/>
        </authorList>
    </citation>
    <scope>NUCLEOTIDE SEQUENCE [LARGE SCALE GENOMIC DNA]</scope>
    <source>
        <strain evidence="2 3">S-16</strain>
    </source>
</reference>
<reference evidence="2 3" key="1">
    <citation type="submission" date="2018-08" db="EMBL/GenBank/DDBJ databases">
        <authorList>
            <person name="Khan S.A."/>
            <person name="Jeon C.O."/>
            <person name="Chun B.H."/>
            <person name="Jeong S.E."/>
        </authorList>
    </citation>
    <scope>NUCLEOTIDE SEQUENCE [LARGE SCALE GENOMIC DNA]</scope>
    <source>
        <strain evidence="2 3">S-16</strain>
    </source>
</reference>
<evidence type="ECO:0000313" key="3">
    <source>
        <dbReference type="Proteomes" id="UP000267464"/>
    </source>
</evidence>
<protein>
    <submittedName>
        <fullName evidence="2">Uncharacterized protein</fullName>
    </submittedName>
</protein>
<gene>
    <name evidence="2" type="ORF">DZC73_22735</name>
</gene>
<feature type="transmembrane region" description="Helical" evidence="1">
    <location>
        <begin position="66"/>
        <end position="86"/>
    </location>
</feature>
<dbReference type="OrthoDB" id="8779206at2"/>
<comment type="caution">
    <text evidence="2">The sequence shown here is derived from an EMBL/GenBank/DDBJ whole genome shotgun (WGS) entry which is preliminary data.</text>
</comment>
<dbReference type="AlphaFoldDB" id="A0A3N7IUF3"/>
<accession>A0A3N7IUF3</accession>
<evidence type="ECO:0000256" key="1">
    <source>
        <dbReference type="SAM" id="Phobius"/>
    </source>
</evidence>
<dbReference type="RefSeq" id="WP_124542684.1">
    <property type="nucleotide sequence ID" value="NZ_QUSW01000007.1"/>
</dbReference>
<feature type="transmembrane region" description="Helical" evidence="1">
    <location>
        <begin position="44"/>
        <end position="60"/>
    </location>
</feature>